<protein>
    <submittedName>
        <fullName evidence="1">Uncharacterized protein</fullName>
    </submittedName>
</protein>
<comment type="caution">
    <text evidence="1">The sequence shown here is derived from an EMBL/GenBank/DDBJ whole genome shotgun (WGS) entry which is preliminary data.</text>
</comment>
<keyword evidence="2" id="KW-1185">Reference proteome</keyword>
<reference evidence="1 2" key="1">
    <citation type="journal article" date="2011" name="J. Bacteriol.">
        <title>Genome Sequence of an Ammonia-Oxidizing Soil Archaeon, "Candidatus Nitrosoarchaeum koreensis" MY1.</title>
        <authorList>
            <person name="Kim B.K."/>
            <person name="Jung M.Y."/>
            <person name="Yu D.S."/>
            <person name="Park S.J."/>
            <person name="Oh T.K."/>
            <person name="Rhee S.K."/>
            <person name="Kim J.F."/>
        </authorList>
    </citation>
    <scope>NUCLEOTIDE SEQUENCE [LARGE SCALE GENOMIC DNA]</scope>
    <source>
        <strain evidence="1 2">MY1</strain>
    </source>
</reference>
<evidence type="ECO:0000313" key="2">
    <source>
        <dbReference type="Proteomes" id="UP000004440"/>
    </source>
</evidence>
<organism evidence="1 2">
    <name type="scientific">Nitrosarchaeum koreense MY1</name>
    <dbReference type="NCBI Taxonomy" id="1001994"/>
    <lineage>
        <taxon>Archaea</taxon>
        <taxon>Nitrososphaerota</taxon>
        <taxon>Nitrososphaeria</taxon>
        <taxon>Nitrosopumilales</taxon>
        <taxon>Nitrosopumilaceae</taxon>
        <taxon>Nitrosarchaeum</taxon>
    </lineage>
</organism>
<dbReference type="EMBL" id="AFPU01000001">
    <property type="protein sequence ID" value="EGP93357.1"/>
    <property type="molecule type" value="Genomic_DNA"/>
</dbReference>
<name>F9CVQ5_9ARCH</name>
<accession>F9CVQ5</accession>
<gene>
    <name evidence="1" type="ORF">MY1_0592</name>
</gene>
<dbReference type="AlphaFoldDB" id="F9CVQ5"/>
<dbReference type="Proteomes" id="UP000004440">
    <property type="component" value="Unassembled WGS sequence"/>
</dbReference>
<proteinExistence type="predicted"/>
<dbReference type="STRING" id="1001994.MY1_0592"/>
<sequence length="48" mass="5484">MIFSADNVSAIVIVANAKNTNNNLFVLYSRYVITPITERKEPREMLAR</sequence>
<evidence type="ECO:0000313" key="1">
    <source>
        <dbReference type="EMBL" id="EGP93357.1"/>
    </source>
</evidence>